<dbReference type="GO" id="GO:0006412">
    <property type="term" value="P:translation"/>
    <property type="evidence" value="ECO:0007669"/>
    <property type="project" value="UniProtKB-KW"/>
</dbReference>
<dbReference type="GO" id="GO:0004812">
    <property type="term" value="F:aminoacyl-tRNA ligase activity"/>
    <property type="evidence" value="ECO:0007669"/>
    <property type="project" value="UniProtKB-KW"/>
</dbReference>
<dbReference type="GO" id="GO:0005524">
    <property type="term" value="F:ATP binding"/>
    <property type="evidence" value="ECO:0007669"/>
    <property type="project" value="UniProtKB-KW"/>
</dbReference>
<evidence type="ECO:0000256" key="2">
    <source>
        <dbReference type="ARBA" id="ARBA00022741"/>
    </source>
</evidence>
<keyword evidence="4" id="KW-0648">Protein biosynthesis</keyword>
<evidence type="ECO:0000259" key="6">
    <source>
        <dbReference type="Pfam" id="PF01409"/>
    </source>
</evidence>
<feature type="non-terminal residue" evidence="7">
    <location>
        <position position="1"/>
    </location>
</feature>
<dbReference type="GO" id="GO:0043039">
    <property type="term" value="P:tRNA aminoacylation"/>
    <property type="evidence" value="ECO:0007669"/>
    <property type="project" value="InterPro"/>
</dbReference>
<organism evidence="7 8">
    <name type="scientific">Gimesia maris</name>
    <dbReference type="NCBI Taxonomy" id="122"/>
    <lineage>
        <taxon>Bacteria</taxon>
        <taxon>Pseudomonadati</taxon>
        <taxon>Planctomycetota</taxon>
        <taxon>Planctomycetia</taxon>
        <taxon>Planctomycetales</taxon>
        <taxon>Planctomycetaceae</taxon>
        <taxon>Gimesia</taxon>
    </lineage>
</organism>
<keyword evidence="3" id="KW-0067">ATP-binding</keyword>
<accession>A0A3D3RCF4</accession>
<reference evidence="7 8" key="1">
    <citation type="journal article" date="2018" name="Nat. Biotechnol.">
        <title>A standardized bacterial taxonomy based on genome phylogeny substantially revises the tree of life.</title>
        <authorList>
            <person name="Parks D.H."/>
            <person name="Chuvochina M."/>
            <person name="Waite D.W."/>
            <person name="Rinke C."/>
            <person name="Skarshewski A."/>
            <person name="Chaumeil P.A."/>
            <person name="Hugenholtz P."/>
        </authorList>
    </citation>
    <scope>NUCLEOTIDE SEQUENCE [LARGE SCALE GENOMIC DNA]</scope>
    <source>
        <strain evidence="7">UBA9375</strain>
    </source>
</reference>
<comment type="caution">
    <text evidence="7">The sequence shown here is derived from an EMBL/GenBank/DDBJ whole genome shotgun (WGS) entry which is preliminary data.</text>
</comment>
<feature type="non-terminal residue" evidence="7">
    <location>
        <position position="80"/>
    </location>
</feature>
<dbReference type="InterPro" id="IPR045864">
    <property type="entry name" value="aa-tRNA-synth_II/BPL/LPL"/>
</dbReference>
<keyword evidence="5" id="KW-0030">Aminoacyl-tRNA synthetase</keyword>
<dbReference type="GO" id="GO:0000049">
    <property type="term" value="F:tRNA binding"/>
    <property type="evidence" value="ECO:0007669"/>
    <property type="project" value="InterPro"/>
</dbReference>
<gene>
    <name evidence="7" type="ORF">DIT97_20495</name>
</gene>
<protein>
    <submittedName>
        <fullName evidence="7">Phenylalanine--tRNA ligase subunit alpha</fullName>
    </submittedName>
</protein>
<dbReference type="AlphaFoldDB" id="A0A3D3RCF4"/>
<keyword evidence="2" id="KW-0547">Nucleotide-binding</keyword>
<dbReference type="Pfam" id="PF01409">
    <property type="entry name" value="tRNA-synt_2d"/>
    <property type="match status" value="1"/>
</dbReference>
<dbReference type="Proteomes" id="UP000263642">
    <property type="component" value="Unassembled WGS sequence"/>
</dbReference>
<evidence type="ECO:0000256" key="3">
    <source>
        <dbReference type="ARBA" id="ARBA00022840"/>
    </source>
</evidence>
<evidence type="ECO:0000313" key="7">
    <source>
        <dbReference type="EMBL" id="HCO25280.1"/>
    </source>
</evidence>
<evidence type="ECO:0000256" key="1">
    <source>
        <dbReference type="ARBA" id="ARBA00022598"/>
    </source>
</evidence>
<name>A0A3D3RCF4_9PLAN</name>
<evidence type="ECO:0000313" key="8">
    <source>
        <dbReference type="Proteomes" id="UP000263642"/>
    </source>
</evidence>
<dbReference type="SUPFAM" id="SSF55681">
    <property type="entry name" value="Class II aaRS and biotin synthetases"/>
    <property type="match status" value="1"/>
</dbReference>
<dbReference type="Gene3D" id="3.30.930.10">
    <property type="entry name" value="Bira Bifunctional Protein, Domain 2"/>
    <property type="match status" value="1"/>
</dbReference>
<sequence length="80" mass="8918">SFADLKWVLYQLASALFGEDVQLRFRPSYFPFTTPSAEVDVMFNGKWLEILGAGMIRPEVLQAGGVDSEQWQGFAFGLGL</sequence>
<evidence type="ECO:0000256" key="5">
    <source>
        <dbReference type="ARBA" id="ARBA00023146"/>
    </source>
</evidence>
<proteinExistence type="predicted"/>
<feature type="domain" description="Phenylalanyl-tRNA synthetase" evidence="6">
    <location>
        <begin position="1"/>
        <end position="80"/>
    </location>
</feature>
<dbReference type="InterPro" id="IPR002319">
    <property type="entry name" value="Phenylalanyl-tRNA_Synthase"/>
</dbReference>
<dbReference type="EMBL" id="DQAY01000122">
    <property type="protein sequence ID" value="HCO25280.1"/>
    <property type="molecule type" value="Genomic_DNA"/>
</dbReference>
<evidence type="ECO:0000256" key="4">
    <source>
        <dbReference type="ARBA" id="ARBA00022917"/>
    </source>
</evidence>
<keyword evidence="1 7" id="KW-0436">Ligase</keyword>